<dbReference type="EMBL" id="BAAFJT010000003">
    <property type="protein sequence ID" value="GAB0186162.1"/>
    <property type="molecule type" value="Genomic_DNA"/>
</dbReference>
<gene>
    <name evidence="1" type="ORF">GRJ2_001081500</name>
</gene>
<keyword evidence="2" id="KW-1185">Reference proteome</keyword>
<evidence type="ECO:0000313" key="1">
    <source>
        <dbReference type="EMBL" id="GAB0186162.1"/>
    </source>
</evidence>
<dbReference type="AlphaFoldDB" id="A0ABC9WNF4"/>
<sequence>MCKQSRRLLKCTDVNFLAQVIEEPTKGDALLDLIGTNKEELFGQPVKVPLDGSTTIWHINYSFQFCTACKLAEVHSVPSSRSVTKMLNSIDRSIDPWGTIRNWPQLYFMSPAVQITFIPPHFIGRSMRNHMQDGVESLTKVKINNIHYSPLIYQATHLIAEVKEGSDRAALVGTWPPGRVNPPQLPGDSAAYYGLQHVFLVEVAIENIHSLASH</sequence>
<organism evidence="1 2">
    <name type="scientific">Grus japonensis</name>
    <name type="common">Japanese crane</name>
    <name type="synonym">Red-crowned crane</name>
    <dbReference type="NCBI Taxonomy" id="30415"/>
    <lineage>
        <taxon>Eukaryota</taxon>
        <taxon>Metazoa</taxon>
        <taxon>Chordata</taxon>
        <taxon>Craniata</taxon>
        <taxon>Vertebrata</taxon>
        <taxon>Euteleostomi</taxon>
        <taxon>Archelosauria</taxon>
        <taxon>Archosauria</taxon>
        <taxon>Dinosauria</taxon>
        <taxon>Saurischia</taxon>
        <taxon>Theropoda</taxon>
        <taxon>Coelurosauria</taxon>
        <taxon>Aves</taxon>
        <taxon>Neognathae</taxon>
        <taxon>Neoaves</taxon>
        <taxon>Gruiformes</taxon>
        <taxon>Gruidae</taxon>
        <taxon>Grus</taxon>
    </lineage>
</organism>
<name>A0ABC9WNF4_GRUJA</name>
<protein>
    <submittedName>
        <fullName evidence="1">Mitochondrial enolase superfamily member 1</fullName>
    </submittedName>
</protein>
<dbReference type="Proteomes" id="UP001623348">
    <property type="component" value="Unassembled WGS sequence"/>
</dbReference>
<evidence type="ECO:0000313" key="2">
    <source>
        <dbReference type="Proteomes" id="UP001623348"/>
    </source>
</evidence>
<proteinExistence type="predicted"/>
<accession>A0ABC9WNF4</accession>
<reference evidence="1 2" key="1">
    <citation type="submission" date="2024-06" db="EMBL/GenBank/DDBJ databases">
        <title>The draft genome of Grus japonensis, version 3.</title>
        <authorList>
            <person name="Nabeshima K."/>
            <person name="Suzuki S."/>
            <person name="Onuma M."/>
        </authorList>
    </citation>
    <scope>NUCLEOTIDE SEQUENCE [LARGE SCALE GENOMIC DNA]</scope>
    <source>
        <strain evidence="1 2">451A</strain>
    </source>
</reference>
<comment type="caution">
    <text evidence="1">The sequence shown here is derived from an EMBL/GenBank/DDBJ whole genome shotgun (WGS) entry which is preliminary data.</text>
</comment>